<sequence>MAKSVESIAWTYSEAELLLEQSIMKMDEQQQRERAQASIRSGDQLPLQSMDRLTLGWVRLPANSGQLS</sequence>
<dbReference type="Proteomes" id="UP000054047">
    <property type="component" value="Unassembled WGS sequence"/>
</dbReference>
<name>A0A0C2D6U9_9BILA</name>
<accession>A0A0C2D6U9</accession>
<gene>
    <name evidence="1" type="ORF">ANCDUO_11963</name>
</gene>
<protein>
    <submittedName>
        <fullName evidence="1">Uncharacterized protein</fullName>
    </submittedName>
</protein>
<organism evidence="1 2">
    <name type="scientific">Ancylostoma duodenale</name>
    <dbReference type="NCBI Taxonomy" id="51022"/>
    <lineage>
        <taxon>Eukaryota</taxon>
        <taxon>Metazoa</taxon>
        <taxon>Ecdysozoa</taxon>
        <taxon>Nematoda</taxon>
        <taxon>Chromadorea</taxon>
        <taxon>Rhabditida</taxon>
        <taxon>Rhabditina</taxon>
        <taxon>Rhabditomorpha</taxon>
        <taxon>Strongyloidea</taxon>
        <taxon>Ancylostomatidae</taxon>
        <taxon>Ancylostomatinae</taxon>
        <taxon>Ancylostoma</taxon>
    </lineage>
</organism>
<proteinExistence type="predicted"/>
<evidence type="ECO:0000313" key="1">
    <source>
        <dbReference type="EMBL" id="KIH57842.1"/>
    </source>
</evidence>
<reference evidence="1 2" key="1">
    <citation type="submission" date="2013-12" db="EMBL/GenBank/DDBJ databases">
        <title>Draft genome of the parsitic nematode Ancylostoma duodenale.</title>
        <authorList>
            <person name="Mitreva M."/>
        </authorList>
    </citation>
    <scope>NUCLEOTIDE SEQUENCE [LARGE SCALE GENOMIC DNA]</scope>
    <source>
        <strain evidence="1 2">Zhejiang</strain>
    </source>
</reference>
<dbReference type="EMBL" id="KN733876">
    <property type="protein sequence ID" value="KIH57842.1"/>
    <property type="molecule type" value="Genomic_DNA"/>
</dbReference>
<evidence type="ECO:0000313" key="2">
    <source>
        <dbReference type="Proteomes" id="UP000054047"/>
    </source>
</evidence>
<keyword evidence="2" id="KW-1185">Reference proteome</keyword>
<dbReference type="AlphaFoldDB" id="A0A0C2D6U9"/>